<evidence type="ECO:0000256" key="4">
    <source>
        <dbReference type="ARBA" id="ARBA00023180"/>
    </source>
</evidence>
<name>E1ZWI0_CAMFO</name>
<keyword evidence="5" id="KW-0812">Transmembrane</keyword>
<dbReference type="AlphaFoldDB" id="E1ZWI0"/>
<sequence length="697" mass="78442">MTRNVCTDVRAIIVDALALAVDKIIPKPINPEYISFGSKAEYPEEYRVLGCNPEQQRGLARNVGGYLRKWGTRCATETRARVTRTGHTPRECTFFTDDTLACGTQAALDGTLRIMIDDTLPGTREKDPILTARRRETENGGGLLALETEERKERERFTIGILMMVTHFHSQSLSKIQTEKKPIEVPSSSQISTPESPTYTAAVVEYHPKYVINGSETLKSNSDAYVKHIRTASEMNADIIVFPEDGLTTVQVSRKERKEMQDWTTTIPAASFNYTPCTDNTEVSDALRKISCAARDNNIYVVINIAEKLPCTGNACPTDKMFYYNTNVVFDRTGKIIARYRKTNLYGEQVFNVTPEPEIVIFDTDFGVKFGTFTCFDILFYEPALKLTRFYNITDIVFPTAWFSEAPFLTAVQTQTGWSFSEDVNFLASGYNDPAAGSTGSGIYLGRRGIGEAIMSNIIYDDVLVFEVPKKKSKFNKNYDHSKDEKIYDYKEKNIHQEKPFNSITENNDNLFLLRDNIGAFATSSLEGNVSQATVCKNKFCCDFKIDVKIIDPSTKYRLVSFSGNRLYGTVEASARACGIIQCSNESISSCGSVQKSKTVFRSIEIAATFHDYQNILIMPSTLNSDLFPLSENWTYDEHVHNDHVHISMNLNNNTNNLVTFGIYSRYDNKNSASGAAFNAIYYFIALLVHLYLLKLC</sequence>
<dbReference type="Gene3D" id="3.60.110.10">
    <property type="entry name" value="Carbon-nitrogen hydrolase"/>
    <property type="match status" value="1"/>
</dbReference>
<dbReference type="PANTHER" id="PTHR10609:SF14">
    <property type="entry name" value="BIOTINIDASE"/>
    <property type="match status" value="1"/>
</dbReference>
<dbReference type="FunCoup" id="E1ZWI0">
    <property type="interactions" value="33"/>
</dbReference>
<evidence type="ECO:0000256" key="3">
    <source>
        <dbReference type="ARBA" id="ARBA00022801"/>
    </source>
</evidence>
<dbReference type="CDD" id="cd07567">
    <property type="entry name" value="biotinidase_like"/>
    <property type="match status" value="1"/>
</dbReference>
<dbReference type="InterPro" id="IPR012101">
    <property type="entry name" value="Biotinidase-like_euk"/>
</dbReference>
<dbReference type="Proteomes" id="UP000000311">
    <property type="component" value="Unassembled WGS sequence"/>
</dbReference>
<dbReference type="EMBL" id="GL434853">
    <property type="protein sequence ID" value="EFN74417.1"/>
    <property type="molecule type" value="Genomic_DNA"/>
</dbReference>
<evidence type="ECO:0000256" key="2">
    <source>
        <dbReference type="ARBA" id="ARBA00022729"/>
    </source>
</evidence>
<keyword evidence="3" id="KW-0378">Hydrolase</keyword>
<dbReference type="InterPro" id="IPR003010">
    <property type="entry name" value="C-N_Hydrolase"/>
</dbReference>
<feature type="transmembrane region" description="Helical" evidence="5">
    <location>
        <begin position="676"/>
        <end position="694"/>
    </location>
</feature>
<evidence type="ECO:0000259" key="6">
    <source>
        <dbReference type="PROSITE" id="PS50263"/>
    </source>
</evidence>
<proteinExistence type="inferred from homology"/>
<evidence type="ECO:0000256" key="5">
    <source>
        <dbReference type="SAM" id="Phobius"/>
    </source>
</evidence>
<evidence type="ECO:0000313" key="8">
    <source>
        <dbReference type="Proteomes" id="UP000000311"/>
    </source>
</evidence>
<keyword evidence="8" id="KW-1185">Reference proteome</keyword>
<dbReference type="InterPro" id="IPR043957">
    <property type="entry name" value="Vanin_C"/>
</dbReference>
<dbReference type="Pfam" id="PF00795">
    <property type="entry name" value="CN_hydrolase"/>
    <property type="match status" value="1"/>
</dbReference>
<comment type="similarity">
    <text evidence="1">Belongs to the carbon-nitrogen hydrolase superfamily. BTD/VNN family.</text>
</comment>
<evidence type="ECO:0000256" key="1">
    <source>
        <dbReference type="ARBA" id="ARBA00008225"/>
    </source>
</evidence>
<keyword evidence="5" id="KW-1133">Transmembrane helix</keyword>
<dbReference type="GO" id="GO:0016811">
    <property type="term" value="F:hydrolase activity, acting on carbon-nitrogen (but not peptide) bonds, in linear amides"/>
    <property type="evidence" value="ECO:0007669"/>
    <property type="project" value="InterPro"/>
</dbReference>
<dbReference type="OrthoDB" id="10250282at2759"/>
<reference evidence="7 8" key="1">
    <citation type="journal article" date="2010" name="Science">
        <title>Genomic comparison of the ants Camponotus floridanus and Harpegnathos saltator.</title>
        <authorList>
            <person name="Bonasio R."/>
            <person name="Zhang G."/>
            <person name="Ye C."/>
            <person name="Mutti N.S."/>
            <person name="Fang X."/>
            <person name="Qin N."/>
            <person name="Donahue G."/>
            <person name="Yang P."/>
            <person name="Li Q."/>
            <person name="Li C."/>
            <person name="Zhang P."/>
            <person name="Huang Z."/>
            <person name="Berger S.L."/>
            <person name="Reinberg D."/>
            <person name="Wang J."/>
            <person name="Liebig J."/>
        </authorList>
    </citation>
    <scope>NUCLEOTIDE SEQUENCE [LARGE SCALE GENOMIC DNA]</scope>
    <source>
        <strain evidence="8">C129</strain>
    </source>
</reference>
<accession>E1ZWI0</accession>
<keyword evidence="5" id="KW-0472">Membrane</keyword>
<dbReference type="STRING" id="104421.E1ZWI0"/>
<keyword evidence="2" id="KW-0732">Signal</keyword>
<dbReference type="InterPro" id="IPR036526">
    <property type="entry name" value="C-N_Hydrolase_sf"/>
</dbReference>
<feature type="domain" description="CN hydrolase" evidence="6">
    <location>
        <begin position="199"/>
        <end position="470"/>
    </location>
</feature>
<dbReference type="Pfam" id="PF19018">
    <property type="entry name" value="Vanin_C"/>
    <property type="match status" value="1"/>
</dbReference>
<dbReference type="OMA" id="PSNDHYF"/>
<dbReference type="PROSITE" id="PS50263">
    <property type="entry name" value="CN_HYDROLASE"/>
    <property type="match status" value="1"/>
</dbReference>
<dbReference type="PANTHER" id="PTHR10609">
    <property type="entry name" value="BIOTINIDASE-RELATED"/>
    <property type="match status" value="1"/>
</dbReference>
<protein>
    <submittedName>
        <fullName evidence="7">Vanin-like protein 1</fullName>
    </submittedName>
</protein>
<keyword evidence="4" id="KW-0325">Glycoprotein</keyword>
<evidence type="ECO:0000313" key="7">
    <source>
        <dbReference type="EMBL" id="EFN74417.1"/>
    </source>
</evidence>
<dbReference type="SUPFAM" id="SSF56317">
    <property type="entry name" value="Carbon-nitrogen hydrolase"/>
    <property type="match status" value="1"/>
</dbReference>
<dbReference type="InParanoid" id="E1ZWI0"/>
<gene>
    <name evidence="7" type="ORF">EAG_08871</name>
</gene>
<organism evidence="8">
    <name type="scientific">Camponotus floridanus</name>
    <name type="common">Florida carpenter ant</name>
    <dbReference type="NCBI Taxonomy" id="104421"/>
    <lineage>
        <taxon>Eukaryota</taxon>
        <taxon>Metazoa</taxon>
        <taxon>Ecdysozoa</taxon>
        <taxon>Arthropoda</taxon>
        <taxon>Hexapoda</taxon>
        <taxon>Insecta</taxon>
        <taxon>Pterygota</taxon>
        <taxon>Neoptera</taxon>
        <taxon>Endopterygota</taxon>
        <taxon>Hymenoptera</taxon>
        <taxon>Apocrita</taxon>
        <taxon>Aculeata</taxon>
        <taxon>Formicoidea</taxon>
        <taxon>Formicidae</taxon>
        <taxon>Formicinae</taxon>
        <taxon>Camponotus</taxon>
    </lineage>
</organism>
<dbReference type="InterPro" id="IPR040154">
    <property type="entry name" value="Biotinidase/VNN"/>
</dbReference>